<reference evidence="4" key="1">
    <citation type="journal article" date="2019" name="Int. J. Syst. Evol. Microbiol.">
        <title>The Global Catalogue of Microorganisms (GCM) 10K type strain sequencing project: providing services to taxonomists for standard genome sequencing and annotation.</title>
        <authorList>
            <consortium name="The Broad Institute Genomics Platform"/>
            <consortium name="The Broad Institute Genome Sequencing Center for Infectious Disease"/>
            <person name="Wu L."/>
            <person name="Ma J."/>
        </authorList>
    </citation>
    <scope>NUCLEOTIDE SEQUENCE [LARGE SCALE GENOMIC DNA]</scope>
    <source>
        <strain evidence="4">JCM 6242</strain>
    </source>
</reference>
<feature type="chain" id="PRO_5045631214" description="Lipoprotein" evidence="2">
    <location>
        <begin position="30"/>
        <end position="319"/>
    </location>
</feature>
<accession>A0ABP6IJZ2</accession>
<dbReference type="Proteomes" id="UP001500831">
    <property type="component" value="Unassembled WGS sequence"/>
</dbReference>
<keyword evidence="4" id="KW-1185">Reference proteome</keyword>
<dbReference type="RefSeq" id="WP_344977855.1">
    <property type="nucleotide sequence ID" value="NZ_BAAAVI010000048.1"/>
</dbReference>
<dbReference type="EMBL" id="BAAAVI010000048">
    <property type="protein sequence ID" value="GAA2891664.1"/>
    <property type="molecule type" value="Genomic_DNA"/>
</dbReference>
<name>A0ABP6IJZ2_9ACTN</name>
<evidence type="ECO:0000256" key="1">
    <source>
        <dbReference type="SAM" id="MobiDB-lite"/>
    </source>
</evidence>
<sequence length="319" mass="33764">MRRTIAVLTGATAAALVVPALVAAGPASAQGAGPAGSAQETGNTRSAQRVRAAADPVSALKRQFRTHRGVRLTENTKIIGQGGKPRTIVTRRDGVLEFGRSGPVASDLTTAFTLPTEDGELKGLSTPSRTISVKGVSYTSGGVYTDAMPEGKKWLRTRGASVSLVSPMQQIISTVEPGTLKATLAHTAAKRPGGTWDGTRTTVHSGTITLTELYRASPAVRAMLGKKPTGRSATLPVTWKIYIGSDRLVRRVVSSYTESTRGLNSTELTYVNDTRYTGWGMRSAVKAPPADQVADFDELDIGADQAEQAQNPLRELFGE</sequence>
<gene>
    <name evidence="3" type="ORF">GCM10010517_56040</name>
</gene>
<protein>
    <recommendedName>
        <fullName evidence="5">Lipoprotein</fullName>
    </recommendedName>
</protein>
<feature type="region of interest" description="Disordered" evidence="1">
    <location>
        <begin position="27"/>
        <end position="58"/>
    </location>
</feature>
<evidence type="ECO:0000313" key="3">
    <source>
        <dbReference type="EMBL" id="GAA2891664.1"/>
    </source>
</evidence>
<evidence type="ECO:0008006" key="5">
    <source>
        <dbReference type="Google" id="ProtNLM"/>
    </source>
</evidence>
<keyword evidence="2" id="KW-0732">Signal</keyword>
<evidence type="ECO:0000256" key="2">
    <source>
        <dbReference type="SAM" id="SignalP"/>
    </source>
</evidence>
<feature type="signal peptide" evidence="2">
    <location>
        <begin position="1"/>
        <end position="29"/>
    </location>
</feature>
<organism evidence="3 4">
    <name type="scientific">Streptosporangium fragile</name>
    <dbReference type="NCBI Taxonomy" id="46186"/>
    <lineage>
        <taxon>Bacteria</taxon>
        <taxon>Bacillati</taxon>
        <taxon>Actinomycetota</taxon>
        <taxon>Actinomycetes</taxon>
        <taxon>Streptosporangiales</taxon>
        <taxon>Streptosporangiaceae</taxon>
        <taxon>Streptosporangium</taxon>
    </lineage>
</organism>
<comment type="caution">
    <text evidence="3">The sequence shown here is derived from an EMBL/GenBank/DDBJ whole genome shotgun (WGS) entry which is preliminary data.</text>
</comment>
<proteinExistence type="predicted"/>
<evidence type="ECO:0000313" key="4">
    <source>
        <dbReference type="Proteomes" id="UP001500831"/>
    </source>
</evidence>
<feature type="compositionally biased region" description="Low complexity" evidence="1">
    <location>
        <begin position="27"/>
        <end position="39"/>
    </location>
</feature>